<feature type="compositionally biased region" description="Basic and acidic residues" evidence="17">
    <location>
        <begin position="569"/>
        <end position="579"/>
    </location>
</feature>
<comment type="similarity">
    <text evidence="3 16">Belongs to the E2F/DP family.</text>
</comment>
<feature type="site" description="Interaction with DNA" evidence="15">
    <location>
        <position position="1077"/>
    </location>
</feature>
<keyword evidence="5" id="KW-0227">DNA damage</keyword>
<keyword evidence="7" id="KW-0269">Exonuclease</keyword>
<evidence type="ECO:0000256" key="12">
    <source>
        <dbReference type="ARBA" id="ARBA00023242"/>
    </source>
</evidence>
<keyword evidence="4" id="KW-0540">Nuclease</keyword>
<name>G7YR53_CLOSI</name>
<dbReference type="InterPro" id="IPR037241">
    <property type="entry name" value="E2F-DP_heterodim"/>
</dbReference>
<dbReference type="Gene3D" id="3.30.870.10">
    <property type="entry name" value="Endonuclease Chain A"/>
    <property type="match status" value="2"/>
</dbReference>
<feature type="active site" description="Proton donor/acceptor" evidence="13">
    <location>
        <position position="1052"/>
    </location>
</feature>
<organism evidence="20 21">
    <name type="scientific">Clonorchis sinensis</name>
    <name type="common">Chinese liver fluke</name>
    <dbReference type="NCBI Taxonomy" id="79923"/>
    <lineage>
        <taxon>Eukaryota</taxon>
        <taxon>Metazoa</taxon>
        <taxon>Spiralia</taxon>
        <taxon>Lophotrochozoa</taxon>
        <taxon>Platyhelminthes</taxon>
        <taxon>Trematoda</taxon>
        <taxon>Digenea</taxon>
        <taxon>Opisthorchiida</taxon>
        <taxon>Opisthorchiata</taxon>
        <taxon>Opisthorchiidae</taxon>
        <taxon>Clonorchis</taxon>
    </lineage>
</organism>
<evidence type="ECO:0000256" key="9">
    <source>
        <dbReference type="ARBA" id="ARBA00023125"/>
    </source>
</evidence>
<dbReference type="GO" id="GO:0005667">
    <property type="term" value="C:transcription regulator complex"/>
    <property type="evidence" value="ECO:0007669"/>
    <property type="project" value="InterPro"/>
</dbReference>
<evidence type="ECO:0000256" key="13">
    <source>
        <dbReference type="PIRSR" id="PIRSR610347-1"/>
    </source>
</evidence>
<reference evidence="20" key="1">
    <citation type="journal article" date="2011" name="Genome Biol.">
        <title>The draft genome of the carcinogenic human liver fluke Clonorchis sinensis.</title>
        <authorList>
            <person name="Wang X."/>
            <person name="Chen W."/>
            <person name="Huang Y."/>
            <person name="Sun J."/>
            <person name="Men J."/>
            <person name="Liu H."/>
            <person name="Luo F."/>
            <person name="Guo L."/>
            <person name="Lv X."/>
            <person name="Deng C."/>
            <person name="Zhou C."/>
            <person name="Fan Y."/>
            <person name="Li X."/>
            <person name="Huang L."/>
            <person name="Hu Y."/>
            <person name="Liang C."/>
            <person name="Hu X."/>
            <person name="Xu J."/>
            <person name="Yu X."/>
        </authorList>
    </citation>
    <scope>NUCLEOTIDE SEQUENCE [LARGE SCALE GENOMIC DNA]</scope>
    <source>
        <strain evidence="20">Henan</strain>
    </source>
</reference>
<keyword evidence="21" id="KW-1185">Reference proteome</keyword>
<dbReference type="Pfam" id="PF06087">
    <property type="entry name" value="Tyr-DNA_phospho"/>
    <property type="match status" value="1"/>
</dbReference>
<dbReference type="AlphaFoldDB" id="G7YR53"/>
<evidence type="ECO:0000313" key="20">
    <source>
        <dbReference type="EMBL" id="GAA55434.1"/>
    </source>
</evidence>
<dbReference type="GO" id="GO:0006281">
    <property type="term" value="P:DNA repair"/>
    <property type="evidence" value="ECO:0007669"/>
    <property type="project" value="UniProtKB-KW"/>
</dbReference>
<dbReference type="SMART" id="SM01372">
    <property type="entry name" value="E2F_TDP"/>
    <property type="match status" value="1"/>
</dbReference>
<keyword evidence="10 16" id="KW-0804">Transcription</keyword>
<dbReference type="InterPro" id="IPR038168">
    <property type="entry name" value="TF_DP_C_sf"/>
</dbReference>
<evidence type="ECO:0000256" key="3">
    <source>
        <dbReference type="ARBA" id="ARBA00010940"/>
    </source>
</evidence>
<dbReference type="InterPro" id="IPR036388">
    <property type="entry name" value="WH-like_DNA-bd_sf"/>
</dbReference>
<protein>
    <submittedName>
        <fullName evidence="20">Tyrosyl-DNA phosphodiesterase 1</fullName>
    </submittedName>
</protein>
<dbReference type="InterPro" id="IPR036390">
    <property type="entry name" value="WH_DNA-bd_sf"/>
</dbReference>
<dbReference type="GO" id="GO:0017005">
    <property type="term" value="F:3'-tyrosyl-DNA phosphodiesterase activity"/>
    <property type="evidence" value="ECO:0007669"/>
    <property type="project" value="TreeGrafter"/>
</dbReference>
<evidence type="ECO:0000259" key="18">
    <source>
        <dbReference type="SMART" id="SM01138"/>
    </source>
</evidence>
<dbReference type="Pfam" id="PF08781">
    <property type="entry name" value="DP"/>
    <property type="match status" value="2"/>
</dbReference>
<dbReference type="GO" id="GO:0005634">
    <property type="term" value="C:nucleus"/>
    <property type="evidence" value="ECO:0007669"/>
    <property type="project" value="UniProtKB-SubCell"/>
</dbReference>
<dbReference type="InterPro" id="IPR019406">
    <property type="entry name" value="APLF_PBZ"/>
</dbReference>
<evidence type="ECO:0000256" key="4">
    <source>
        <dbReference type="ARBA" id="ARBA00022722"/>
    </source>
</evidence>
<feature type="region of interest" description="Disordered" evidence="17">
    <location>
        <begin position="250"/>
        <end position="276"/>
    </location>
</feature>
<dbReference type="GO" id="GO:0003690">
    <property type="term" value="F:double-stranded DNA binding"/>
    <property type="evidence" value="ECO:0007669"/>
    <property type="project" value="TreeGrafter"/>
</dbReference>
<dbReference type="SUPFAM" id="SSF144074">
    <property type="entry name" value="E2F-DP heterodimerization region"/>
    <property type="match status" value="2"/>
</dbReference>
<keyword evidence="12 16" id="KW-0539">Nucleus</keyword>
<dbReference type="GO" id="GO:0003697">
    <property type="term" value="F:single-stranded DNA binding"/>
    <property type="evidence" value="ECO:0007669"/>
    <property type="project" value="TreeGrafter"/>
</dbReference>
<accession>G7YR53</accession>
<evidence type="ECO:0000313" key="21">
    <source>
        <dbReference type="Proteomes" id="UP000008909"/>
    </source>
</evidence>
<evidence type="ECO:0000256" key="14">
    <source>
        <dbReference type="PIRSR" id="PIRSR610347-2"/>
    </source>
</evidence>
<dbReference type="SMART" id="SM01138">
    <property type="entry name" value="DP"/>
    <property type="match status" value="1"/>
</dbReference>
<feature type="active site" description="Nucleophile" evidence="13">
    <location>
        <position position="829"/>
    </location>
</feature>
<evidence type="ECO:0000256" key="17">
    <source>
        <dbReference type="SAM" id="MobiDB-lite"/>
    </source>
</evidence>
<evidence type="ECO:0000256" key="15">
    <source>
        <dbReference type="PIRSR" id="PIRSR610347-3"/>
    </source>
</evidence>
<dbReference type="CDD" id="cd09195">
    <property type="entry name" value="PLDc_mTdp1_2"/>
    <property type="match status" value="1"/>
</dbReference>
<evidence type="ECO:0000256" key="1">
    <source>
        <dbReference type="ARBA" id="ARBA00004123"/>
    </source>
</evidence>
<proteinExistence type="inferred from homology"/>
<dbReference type="Gene3D" id="1.20.140.80">
    <property type="entry name" value="Transcription factor DP"/>
    <property type="match status" value="1"/>
</dbReference>
<dbReference type="Proteomes" id="UP000008909">
    <property type="component" value="Unassembled WGS sequence"/>
</dbReference>
<keyword evidence="11" id="KW-0234">DNA repair</keyword>
<feature type="binding site" evidence="14">
    <location>
        <position position="831"/>
    </location>
    <ligand>
        <name>substrate</name>
    </ligand>
</feature>
<evidence type="ECO:0000256" key="8">
    <source>
        <dbReference type="ARBA" id="ARBA00023015"/>
    </source>
</evidence>
<feature type="domain" description="E2F/DP family winged-helix DNA-binding" evidence="19">
    <location>
        <begin position="276"/>
        <end position="358"/>
    </location>
</feature>
<dbReference type="CDD" id="cd14458">
    <property type="entry name" value="DP_DD"/>
    <property type="match status" value="1"/>
</dbReference>
<dbReference type="PANTHER" id="PTHR12415:SF0">
    <property type="entry name" value="TYROSYL-DNA PHOSPHODIESTERASE 1"/>
    <property type="match status" value="1"/>
</dbReference>
<feature type="non-terminal residue" evidence="20">
    <location>
        <position position="1156"/>
    </location>
</feature>
<dbReference type="GO" id="GO:0004527">
    <property type="term" value="F:exonuclease activity"/>
    <property type="evidence" value="ECO:0007669"/>
    <property type="project" value="UniProtKB-KW"/>
</dbReference>
<reference key="2">
    <citation type="submission" date="2011-10" db="EMBL/GenBank/DDBJ databases">
        <title>The genome and transcriptome sequence of Clonorchis sinensis provide insights into the carcinogenic liver fluke.</title>
        <authorList>
            <person name="Wang X."/>
            <person name="Huang Y."/>
            <person name="Chen W."/>
            <person name="Liu H."/>
            <person name="Guo L."/>
            <person name="Chen Y."/>
            <person name="Luo F."/>
            <person name="Zhou W."/>
            <person name="Sun J."/>
            <person name="Mao Q."/>
            <person name="Liang P."/>
            <person name="Zhou C."/>
            <person name="Tian Y."/>
            <person name="Men J."/>
            <person name="Lv X."/>
            <person name="Huang L."/>
            <person name="Zhou J."/>
            <person name="Hu Y."/>
            <person name="Li R."/>
            <person name="Zhang F."/>
            <person name="Lei H."/>
            <person name="Li X."/>
            <person name="Hu X."/>
            <person name="Liang C."/>
            <person name="Xu J."/>
            <person name="Wu Z."/>
            <person name="Yu X."/>
        </authorList>
    </citation>
    <scope>NUCLEOTIDE SEQUENCE</scope>
    <source>
        <strain>Henan</strain>
    </source>
</reference>
<comment type="similarity">
    <text evidence="2">Belongs to the tyrosyl-DNA phosphodiesterase family.</text>
</comment>
<dbReference type="InterPro" id="IPR003316">
    <property type="entry name" value="E2F_WHTH_DNA-bd_dom"/>
</dbReference>
<keyword evidence="9 16" id="KW-0238">DNA-binding</keyword>
<evidence type="ECO:0000256" key="5">
    <source>
        <dbReference type="ARBA" id="ARBA00022763"/>
    </source>
</evidence>
<dbReference type="FunFam" id="1.10.10.10:FF:000360">
    <property type="entry name" value="Transcription factor Dp-1, a"/>
    <property type="match status" value="1"/>
</dbReference>
<feature type="region of interest" description="Disordered" evidence="17">
    <location>
        <begin position="563"/>
        <end position="583"/>
    </location>
</feature>
<comment type="subcellular location">
    <subcellularLocation>
        <location evidence="1 16">Nucleus</location>
    </subcellularLocation>
</comment>
<evidence type="ECO:0000256" key="10">
    <source>
        <dbReference type="ARBA" id="ARBA00023163"/>
    </source>
</evidence>
<dbReference type="EMBL" id="DF144014">
    <property type="protein sequence ID" value="GAA55434.1"/>
    <property type="molecule type" value="Genomic_DNA"/>
</dbReference>
<dbReference type="Pfam" id="PF02319">
    <property type="entry name" value="WHD_E2F_TDP"/>
    <property type="match status" value="1"/>
</dbReference>
<evidence type="ECO:0000259" key="19">
    <source>
        <dbReference type="SMART" id="SM01372"/>
    </source>
</evidence>
<feature type="binding site" evidence="14">
    <location>
        <position position="1054"/>
    </location>
    <ligand>
        <name>substrate</name>
    </ligand>
</feature>
<evidence type="ECO:0000256" key="16">
    <source>
        <dbReference type="RuleBase" id="RU003796"/>
    </source>
</evidence>
<feature type="domain" description="Transcription factor DP C-terminal" evidence="18">
    <location>
        <begin position="365"/>
        <end position="538"/>
    </location>
</feature>
<dbReference type="Pfam" id="PF10283">
    <property type="entry name" value="zf-CCHH"/>
    <property type="match status" value="1"/>
</dbReference>
<evidence type="ECO:0000256" key="11">
    <source>
        <dbReference type="ARBA" id="ARBA00023204"/>
    </source>
</evidence>
<evidence type="ECO:0000256" key="7">
    <source>
        <dbReference type="ARBA" id="ARBA00022839"/>
    </source>
</evidence>
<gene>
    <name evidence="20" type="ORF">CLF_107918</name>
</gene>
<evidence type="ECO:0000256" key="6">
    <source>
        <dbReference type="ARBA" id="ARBA00022801"/>
    </source>
</evidence>
<dbReference type="SUPFAM" id="SSF46785">
    <property type="entry name" value="Winged helix' DNA-binding domain"/>
    <property type="match status" value="1"/>
</dbReference>
<sequence>MDYKAEQYVGNPHDLFDIPAAEQEITVGPNEQTVLSSSLVTQSPIVTSVAPVTSIVIDSSANLVPQNTQTTPHPPRVIMLQRPGQTPGVSLASPPQRPAIKTVKIITVPGQGVGGKPLRAAVIPMHMLQRSMKVISSTGSPIVSGALSGAPSVPRLLTIRTPAQLASSGTILGGIPSVSTVRPGTLILSSAAGATPITHGVVSSGAYQPSEDIENTMVTSGDGIHAPQSGIVATQGGYYDLSTGLPASGPLSTYFQPPSPPGHDSGDEQEQMSTGFKTNGLRRYARCVCNKVKEKGVTSYSEVADELVHEYAAEHPMIPSEQLHYIQKNIRRRVYDALNVLMALNVLQKEKKEIRWVGLPINMIEECRRLEEEREKSQVALRNKTVEIQELILQLIAFKNLVMRNRINDRYRRSQTASESQASTGDDRMADFNIQALGRGGGNQSGPRTEKIPLPFLVISTHRKTVIDCNISTDKLEYLFNFDQAFEIRDEVDTLKRMGLMLRLGSIHCTQEEYNQCLELVPPSLRFYVEAIYERRQAIVPDFEALHQQRRLFVEARLAAAAANSSSGQHDEHDDEMGHEGPVGGLRNTQPSPVEHGSRYSSLFDSGVGCHTSDSTLRRLYLSGSVDDTDDSHLVSGAVPPTGFVPGDTQHYARAAASRGYVVPGGPGGLLRHRQVPGSHVERGMHSSGTGTSSTVGSLVCSINNNAREDITATTTLGKRKKLRLSAFEKALPPCPYGEKCYRKNPKHFEEFKIFHQKHGDLVSSAQFNYMFDVDWLMQQYPKQFRSCPLLLVHAYHGQDKAALNSVVSKYENIRQCVAHIRLPFGTHHTKMMFLKYADGLRIVIHTANMIPDDWDRRTQGIWLSPKLLRKSGTSSETDSDTKFRETLVNYLRGYGSTVAGTPSSPLGEWIEELLQYDFSPIRVFLVGSVSGMHGGSSLKHFGHPRLANLLQDYTLEVPSSWPLIGQFSSIGSLGAQPTTWLTTQWSSSLAGKGARGLRMIFPCVDDVRNSLEGYAAGGCLPYSRQTAEKQPWLRQFLHRWCAGPHSRAAPHIKSYTRISNDGTHASWFLLTSANLSKAAWGSFVKDGSQLMIRSYELGVLFVPGQFQEKANCFRLVTPSRTTTPSDALKQIAGMRTHSIPFPVPYDLPPVLYDTD</sequence>
<dbReference type="SUPFAM" id="SSF56024">
    <property type="entry name" value="Phospholipase D/nuclease"/>
    <property type="match status" value="2"/>
</dbReference>
<dbReference type="GO" id="GO:0006355">
    <property type="term" value="P:regulation of DNA-templated transcription"/>
    <property type="evidence" value="ECO:0007669"/>
    <property type="project" value="InterPro"/>
</dbReference>
<dbReference type="Gene3D" id="1.10.10.10">
    <property type="entry name" value="Winged helix-like DNA-binding domain superfamily/Winged helix DNA-binding domain"/>
    <property type="match status" value="1"/>
</dbReference>
<keyword evidence="6" id="KW-0378">Hydrolase</keyword>
<dbReference type="InterPro" id="IPR010347">
    <property type="entry name" value="Tdp1"/>
</dbReference>
<keyword evidence="8 16" id="KW-0805">Transcription regulation</keyword>
<dbReference type="PANTHER" id="PTHR12415">
    <property type="entry name" value="TYROSYL-DNA PHOSPHODIESTERASE 1"/>
    <property type="match status" value="1"/>
</dbReference>
<dbReference type="InterPro" id="IPR014889">
    <property type="entry name" value="Transc_factor_DP_C"/>
</dbReference>
<evidence type="ECO:0000256" key="2">
    <source>
        <dbReference type="ARBA" id="ARBA00010205"/>
    </source>
</evidence>